<feature type="domain" description="TNase-like" evidence="1">
    <location>
        <begin position="91"/>
        <end position="228"/>
    </location>
</feature>
<evidence type="ECO:0000313" key="2">
    <source>
        <dbReference type="EMBL" id="GHC61231.1"/>
    </source>
</evidence>
<dbReference type="Pfam" id="PF00565">
    <property type="entry name" value="SNase"/>
    <property type="match status" value="1"/>
</dbReference>
<organism evidence="2 3">
    <name type="scientific">Roseibacillus persicicus</name>
    <dbReference type="NCBI Taxonomy" id="454148"/>
    <lineage>
        <taxon>Bacteria</taxon>
        <taxon>Pseudomonadati</taxon>
        <taxon>Verrucomicrobiota</taxon>
        <taxon>Verrucomicrobiia</taxon>
        <taxon>Verrucomicrobiales</taxon>
        <taxon>Verrucomicrobiaceae</taxon>
        <taxon>Roseibacillus</taxon>
    </lineage>
</organism>
<name>A0A918TSP7_9BACT</name>
<dbReference type="SUPFAM" id="SSF50199">
    <property type="entry name" value="Staphylococcal nuclease"/>
    <property type="match status" value="1"/>
</dbReference>
<dbReference type="Proteomes" id="UP000644507">
    <property type="component" value="Unassembled WGS sequence"/>
</dbReference>
<accession>A0A918TSP7</accession>
<dbReference type="AlphaFoldDB" id="A0A918TSP7"/>
<reference evidence="2" key="1">
    <citation type="journal article" date="2014" name="Int. J. Syst. Evol. Microbiol.">
        <title>Complete genome sequence of Corynebacterium casei LMG S-19264T (=DSM 44701T), isolated from a smear-ripened cheese.</title>
        <authorList>
            <consortium name="US DOE Joint Genome Institute (JGI-PGF)"/>
            <person name="Walter F."/>
            <person name="Albersmeier A."/>
            <person name="Kalinowski J."/>
            <person name="Ruckert C."/>
        </authorList>
    </citation>
    <scope>NUCLEOTIDE SEQUENCE</scope>
    <source>
        <strain evidence="2">KCTC 12988</strain>
    </source>
</reference>
<dbReference type="EMBL" id="BMXI01000014">
    <property type="protein sequence ID" value="GHC61231.1"/>
    <property type="molecule type" value="Genomic_DNA"/>
</dbReference>
<evidence type="ECO:0000313" key="3">
    <source>
        <dbReference type="Proteomes" id="UP000644507"/>
    </source>
</evidence>
<comment type="caution">
    <text evidence="2">The sequence shown here is derived from an EMBL/GenBank/DDBJ whole genome shotgun (WGS) entry which is preliminary data.</text>
</comment>
<dbReference type="RefSeq" id="WP_189571750.1">
    <property type="nucleotide sequence ID" value="NZ_BMXI01000014.1"/>
</dbReference>
<proteinExistence type="predicted"/>
<evidence type="ECO:0000259" key="1">
    <source>
        <dbReference type="Pfam" id="PF00565"/>
    </source>
</evidence>
<dbReference type="Gene3D" id="2.40.50.90">
    <property type="match status" value="1"/>
</dbReference>
<dbReference type="InterPro" id="IPR016071">
    <property type="entry name" value="Staphylococal_nuclease_OB-fold"/>
</dbReference>
<sequence>MKKKKSLGSIILGLLAAAVVWFLQEKGFLEKDGSLGSGAEVPAGAVSAENFTRVQTQGQGWTLLQNCRLVTGRNGDGDSFHVKHEKGETEFRLYFVDTPESEFKQYGGGENNGKRLAEQGEYFGGLGQGDTTTVGRASKELVKKILSKNDFQVLTKWENVYGPDRKYCLVVIPWEGREIYLHELLVAKGLARIHTRGANLPQGRGYQDQKSFLKGLEQDAREKKVGAWGL</sequence>
<reference evidence="2" key="2">
    <citation type="submission" date="2020-09" db="EMBL/GenBank/DDBJ databases">
        <authorList>
            <person name="Sun Q."/>
            <person name="Kim S."/>
        </authorList>
    </citation>
    <scope>NUCLEOTIDE SEQUENCE</scope>
    <source>
        <strain evidence="2">KCTC 12988</strain>
    </source>
</reference>
<dbReference type="InterPro" id="IPR035437">
    <property type="entry name" value="SNase_OB-fold_sf"/>
</dbReference>
<keyword evidence="3" id="KW-1185">Reference proteome</keyword>
<protein>
    <recommendedName>
        <fullName evidence="1">TNase-like domain-containing protein</fullName>
    </recommendedName>
</protein>
<gene>
    <name evidence="2" type="ORF">GCM10007100_30650</name>
</gene>